<keyword evidence="4" id="KW-0804">Transcription</keyword>
<protein>
    <submittedName>
        <fullName evidence="7">ECF RNA polymerase sigma factor SigE</fullName>
    </submittedName>
</protein>
<dbReference type="Pfam" id="PF04542">
    <property type="entry name" value="Sigma70_r2"/>
    <property type="match status" value="1"/>
</dbReference>
<dbReference type="InterPro" id="IPR036388">
    <property type="entry name" value="WH-like_DNA-bd_sf"/>
</dbReference>
<dbReference type="NCBIfam" id="TIGR02937">
    <property type="entry name" value="sigma70-ECF"/>
    <property type="match status" value="1"/>
</dbReference>
<dbReference type="EMBL" id="FWFZ01000061">
    <property type="protein sequence ID" value="SLN77781.1"/>
    <property type="molecule type" value="Genomic_DNA"/>
</dbReference>
<evidence type="ECO:0000256" key="2">
    <source>
        <dbReference type="ARBA" id="ARBA00023015"/>
    </source>
</evidence>
<evidence type="ECO:0000256" key="4">
    <source>
        <dbReference type="ARBA" id="ARBA00023163"/>
    </source>
</evidence>
<comment type="similarity">
    <text evidence="1">Belongs to the sigma-70 factor family. ECF subfamily.</text>
</comment>
<evidence type="ECO:0000259" key="6">
    <source>
        <dbReference type="Pfam" id="PF08281"/>
    </source>
</evidence>
<dbReference type="GO" id="GO:0016987">
    <property type="term" value="F:sigma factor activity"/>
    <property type="evidence" value="ECO:0007669"/>
    <property type="project" value="UniProtKB-KW"/>
</dbReference>
<dbReference type="InterPro" id="IPR013249">
    <property type="entry name" value="RNA_pol_sigma70_r4_t2"/>
</dbReference>
<evidence type="ECO:0000259" key="5">
    <source>
        <dbReference type="Pfam" id="PF04542"/>
    </source>
</evidence>
<dbReference type="InterPro" id="IPR007627">
    <property type="entry name" value="RNA_pol_sigma70_r2"/>
</dbReference>
<evidence type="ECO:0000256" key="3">
    <source>
        <dbReference type="ARBA" id="ARBA00023082"/>
    </source>
</evidence>
<accession>A0A1Y5U6A2</accession>
<dbReference type="InterPro" id="IPR013324">
    <property type="entry name" value="RNA_pol_sigma_r3/r4-like"/>
</dbReference>
<feature type="domain" description="RNA polymerase sigma factor 70 region 4 type 2" evidence="6">
    <location>
        <begin position="134"/>
        <end position="183"/>
    </location>
</feature>
<dbReference type="PANTHER" id="PTHR43133">
    <property type="entry name" value="RNA POLYMERASE ECF-TYPE SIGMA FACTO"/>
    <property type="match status" value="1"/>
</dbReference>
<evidence type="ECO:0000313" key="8">
    <source>
        <dbReference type="Proteomes" id="UP000193900"/>
    </source>
</evidence>
<dbReference type="InterPro" id="IPR039425">
    <property type="entry name" value="RNA_pol_sigma-70-like"/>
</dbReference>
<dbReference type="InterPro" id="IPR014284">
    <property type="entry name" value="RNA_pol_sigma-70_dom"/>
</dbReference>
<reference evidence="7 8" key="1">
    <citation type="submission" date="2017-03" db="EMBL/GenBank/DDBJ databases">
        <authorList>
            <person name="Afonso C.L."/>
            <person name="Miller P.J."/>
            <person name="Scott M.A."/>
            <person name="Spackman E."/>
            <person name="Goraichik I."/>
            <person name="Dimitrov K.M."/>
            <person name="Suarez D.L."/>
            <person name="Swayne D.E."/>
        </authorList>
    </citation>
    <scope>NUCLEOTIDE SEQUENCE [LARGE SCALE GENOMIC DNA]</scope>
    <source>
        <strain evidence="7 8">CECT 7023</strain>
    </source>
</reference>
<proteinExistence type="inferred from homology"/>
<dbReference type="Gene3D" id="1.10.10.10">
    <property type="entry name" value="Winged helix-like DNA-binding domain superfamily/Winged helix DNA-binding domain"/>
    <property type="match status" value="1"/>
</dbReference>
<dbReference type="GO" id="GO:0006352">
    <property type="term" value="P:DNA-templated transcription initiation"/>
    <property type="evidence" value="ECO:0007669"/>
    <property type="project" value="InterPro"/>
</dbReference>
<dbReference type="Proteomes" id="UP000193900">
    <property type="component" value="Unassembled WGS sequence"/>
</dbReference>
<evidence type="ECO:0000256" key="1">
    <source>
        <dbReference type="ARBA" id="ARBA00010641"/>
    </source>
</evidence>
<name>A0A1Y5U6A2_9RHOB</name>
<dbReference type="SUPFAM" id="SSF88946">
    <property type="entry name" value="Sigma2 domain of RNA polymerase sigma factors"/>
    <property type="match status" value="1"/>
</dbReference>
<gene>
    <name evidence="7" type="primary">sigE_2</name>
    <name evidence="7" type="ORF">ROA7023_04510</name>
</gene>
<organism evidence="7 8">
    <name type="scientific">Roseisalinus antarcticus</name>
    <dbReference type="NCBI Taxonomy" id="254357"/>
    <lineage>
        <taxon>Bacteria</taxon>
        <taxon>Pseudomonadati</taxon>
        <taxon>Pseudomonadota</taxon>
        <taxon>Alphaproteobacteria</taxon>
        <taxon>Rhodobacterales</taxon>
        <taxon>Roseobacteraceae</taxon>
        <taxon>Roseisalinus</taxon>
    </lineage>
</organism>
<keyword evidence="3" id="KW-0731">Sigma factor</keyword>
<dbReference type="AlphaFoldDB" id="A0A1Y5U6A2"/>
<keyword evidence="2" id="KW-0805">Transcription regulation</keyword>
<dbReference type="CDD" id="cd06171">
    <property type="entry name" value="Sigma70_r4"/>
    <property type="match status" value="1"/>
</dbReference>
<sequence length="191" mass="21113">MDSIDRLKAGDEAVFGMLYTRHTPSMIRVAATIVNSRATAEEVSQETWLAVLKNIGGFEGRASLAGWIFTILINKARTRARRDGRSVSFEEGGQGNDLAAAFDGHGRWKEMPELWDEITPERIVAGRRLAEHMRDAIDAIPPAQRAVIVLRVQQGLDPAEVCEALGLSDGNMRVLLHRARLSLRARLAELS</sequence>
<dbReference type="Pfam" id="PF08281">
    <property type="entry name" value="Sigma70_r4_2"/>
    <property type="match status" value="1"/>
</dbReference>
<dbReference type="GO" id="GO:0003677">
    <property type="term" value="F:DNA binding"/>
    <property type="evidence" value="ECO:0007669"/>
    <property type="project" value="InterPro"/>
</dbReference>
<keyword evidence="8" id="KW-1185">Reference proteome</keyword>
<dbReference type="PANTHER" id="PTHR43133:SF51">
    <property type="entry name" value="RNA POLYMERASE SIGMA FACTOR"/>
    <property type="match status" value="1"/>
</dbReference>
<feature type="domain" description="RNA polymerase sigma-70 region 2" evidence="5">
    <location>
        <begin position="18"/>
        <end position="85"/>
    </location>
</feature>
<dbReference type="SUPFAM" id="SSF88659">
    <property type="entry name" value="Sigma3 and sigma4 domains of RNA polymerase sigma factors"/>
    <property type="match status" value="1"/>
</dbReference>
<dbReference type="InterPro" id="IPR013325">
    <property type="entry name" value="RNA_pol_sigma_r2"/>
</dbReference>
<dbReference type="Gene3D" id="1.10.1740.10">
    <property type="match status" value="1"/>
</dbReference>
<evidence type="ECO:0000313" key="7">
    <source>
        <dbReference type="EMBL" id="SLN77781.1"/>
    </source>
</evidence>